<proteinExistence type="predicted"/>
<dbReference type="GeneID" id="47766823"/>
<name>A0A1Y6JS71_PSEVI</name>
<organism evidence="1 2">
    <name type="scientific">Pseudomonas viridiflava</name>
    <name type="common">Phytomonas viridiflava</name>
    <dbReference type="NCBI Taxonomy" id="33069"/>
    <lineage>
        <taxon>Bacteria</taxon>
        <taxon>Pseudomonadati</taxon>
        <taxon>Pseudomonadota</taxon>
        <taxon>Gammaproteobacteria</taxon>
        <taxon>Pseudomonadales</taxon>
        <taxon>Pseudomonadaceae</taxon>
        <taxon>Pseudomonas</taxon>
    </lineage>
</organism>
<evidence type="ECO:0000313" key="1">
    <source>
        <dbReference type="EMBL" id="SMS12767.1"/>
    </source>
</evidence>
<dbReference type="KEGG" id="pvd:CFBP1590__5181"/>
<protein>
    <recommendedName>
        <fullName evidence="3">Phage tail protein</fullName>
    </recommendedName>
</protein>
<reference evidence="1 2" key="1">
    <citation type="submission" date="2017-05" db="EMBL/GenBank/DDBJ databases">
        <authorList>
            <person name="Song R."/>
            <person name="Chenine A.L."/>
            <person name="Ruprecht R.M."/>
        </authorList>
    </citation>
    <scope>NUCLEOTIDE SEQUENCE [LARGE SCALE GENOMIC DNA]</scope>
    <source>
        <strain evidence="1 2">CFBP 1590</strain>
    </source>
</reference>
<dbReference type="RefSeq" id="WP_088236218.1">
    <property type="nucleotide sequence ID" value="NZ_LT855380.1"/>
</dbReference>
<sequence length="167" mass="18639">MTDISLNTLEEVLPPLDQSPAQESETVAVMFTDVARKNDGSFVITVAGNRCHVTQDYNPPLYQAVVDYLDAGGHATEYAEDVVVQSDPGLLARLWVELRLKVSDNLVSQYRDARDLGGELPITPEQFTQLLTWRQAVREWPQVPGYPKETTQPVTPDWIEAVVLDGE</sequence>
<accession>A0A1Y6JS71</accession>
<dbReference type="AlphaFoldDB" id="A0A1Y6JS71"/>
<dbReference type="EMBL" id="LT855380">
    <property type="protein sequence ID" value="SMS12767.1"/>
    <property type="molecule type" value="Genomic_DNA"/>
</dbReference>
<dbReference type="Proteomes" id="UP000196842">
    <property type="component" value="Chromosome I"/>
</dbReference>
<gene>
    <name evidence="1" type="ORF">CFBP1590__5181</name>
</gene>
<evidence type="ECO:0008006" key="3">
    <source>
        <dbReference type="Google" id="ProtNLM"/>
    </source>
</evidence>
<evidence type="ECO:0000313" key="2">
    <source>
        <dbReference type="Proteomes" id="UP000196842"/>
    </source>
</evidence>